<keyword evidence="2" id="KW-1185">Reference proteome</keyword>
<dbReference type="EMBL" id="JABXWD010000007">
    <property type="protein sequence ID" value="MBV6340111.1"/>
    <property type="molecule type" value="Genomic_DNA"/>
</dbReference>
<organism evidence="1 2">
    <name type="scientific">Candidatus Magnetobacterium casense</name>
    <dbReference type="NCBI Taxonomy" id="1455061"/>
    <lineage>
        <taxon>Bacteria</taxon>
        <taxon>Pseudomonadati</taxon>
        <taxon>Nitrospirota</taxon>
        <taxon>Thermodesulfovibrionia</taxon>
        <taxon>Thermodesulfovibrionales</taxon>
        <taxon>Candidatus Magnetobacteriaceae</taxon>
        <taxon>Candidatus Magnetobacterium</taxon>
    </lineage>
</organism>
<evidence type="ECO:0000313" key="1">
    <source>
        <dbReference type="EMBL" id="MBV6340111.1"/>
    </source>
</evidence>
<evidence type="ECO:0000313" key="2">
    <source>
        <dbReference type="Proteomes" id="UP001196980"/>
    </source>
</evidence>
<reference evidence="1 2" key="1">
    <citation type="journal article" date="2020" name="J Geophys Res Biogeosci">
        <title>Magnetotaxis as an Adaptation to Enable Bacterial Shuttling of Microbial Sulfur and Sulfur Cycling Across Aquatic Oxic#Anoxic Interfaces.</title>
        <authorList>
            <person name="Li J."/>
            <person name="Liu P."/>
            <person name="Wang J."/>
            <person name="Roberts A.P."/>
            <person name="Pan Y."/>
        </authorList>
    </citation>
    <scope>NUCLEOTIDE SEQUENCE [LARGE SCALE GENOMIC DNA]</scope>
    <source>
        <strain evidence="1 2">MYR-1_YQ</strain>
    </source>
</reference>
<name>A0ABS6RU07_9BACT</name>
<dbReference type="Proteomes" id="UP001196980">
    <property type="component" value="Unassembled WGS sequence"/>
</dbReference>
<gene>
    <name evidence="1" type="ORF">HWQ67_00795</name>
</gene>
<protein>
    <submittedName>
        <fullName evidence="1">Uncharacterized protein</fullName>
    </submittedName>
</protein>
<sequence>MAKEEQKKDEVKMRQIIIETDGRNVKIIKAEVASEIEFVAILQAILTKIIQK</sequence>
<dbReference type="RefSeq" id="WP_218250732.1">
    <property type="nucleotide sequence ID" value="NZ_JABXWD010000007.1"/>
</dbReference>
<proteinExistence type="predicted"/>
<accession>A0ABS6RU07</accession>
<comment type="caution">
    <text evidence="1">The sequence shown here is derived from an EMBL/GenBank/DDBJ whole genome shotgun (WGS) entry which is preliminary data.</text>
</comment>